<dbReference type="EMBL" id="ATBP01002453">
    <property type="protein sequence ID" value="ETR65847.1"/>
    <property type="molecule type" value="Genomic_DNA"/>
</dbReference>
<proteinExistence type="predicted"/>
<dbReference type="Proteomes" id="UP000189670">
    <property type="component" value="Unassembled WGS sequence"/>
</dbReference>
<reference evidence="2" key="1">
    <citation type="submission" date="2012-11" db="EMBL/GenBank/DDBJ databases">
        <authorList>
            <person name="Lucero-Rivera Y.E."/>
            <person name="Tovar-Ramirez D."/>
        </authorList>
    </citation>
    <scope>NUCLEOTIDE SEQUENCE [LARGE SCALE GENOMIC DNA]</scope>
    <source>
        <strain evidence="2">Araruama</strain>
    </source>
</reference>
<organism evidence="1 2">
    <name type="scientific">Candidatus Magnetoglobus multicellularis str. Araruama</name>
    <dbReference type="NCBI Taxonomy" id="890399"/>
    <lineage>
        <taxon>Bacteria</taxon>
        <taxon>Pseudomonadati</taxon>
        <taxon>Thermodesulfobacteriota</taxon>
        <taxon>Desulfobacteria</taxon>
        <taxon>Desulfobacterales</taxon>
        <taxon>Desulfobacteraceae</taxon>
        <taxon>Candidatus Magnetoglobus</taxon>
    </lineage>
</organism>
<sequence length="136" mass="16270">MTLKVSWIAPNIFKYFTDKYQELRKMRDTLYKSNKNITPNDKIELGRRFNKFLNEEREIHTHTIEKALSPICDEIKFLSCRDEHLVLHAACLIHKDREKQFEDAIFQAANQFDDNFQFDYNGPFIPHNFSDLNIDL</sequence>
<dbReference type="AlphaFoldDB" id="A0A1V1NTD4"/>
<accession>A0A1V1NTD4</accession>
<gene>
    <name evidence="1" type="ORF">OMM_13628</name>
</gene>
<protein>
    <submittedName>
        <fullName evidence="1">Gas vesicle synthesis GvpLGvpF</fullName>
    </submittedName>
</protein>
<dbReference type="Pfam" id="PF06386">
    <property type="entry name" value="GvpL_GvpF"/>
    <property type="match status" value="1"/>
</dbReference>
<dbReference type="GO" id="GO:0031412">
    <property type="term" value="P:gas vesicle organization"/>
    <property type="evidence" value="ECO:0007669"/>
    <property type="project" value="InterPro"/>
</dbReference>
<evidence type="ECO:0000313" key="2">
    <source>
        <dbReference type="Proteomes" id="UP000189670"/>
    </source>
</evidence>
<dbReference type="GO" id="GO:0031411">
    <property type="term" value="C:gas vesicle"/>
    <property type="evidence" value="ECO:0007669"/>
    <property type="project" value="InterPro"/>
</dbReference>
<evidence type="ECO:0000313" key="1">
    <source>
        <dbReference type="EMBL" id="ETR65847.1"/>
    </source>
</evidence>
<dbReference type="InterPro" id="IPR009430">
    <property type="entry name" value="GvpL/GvpF"/>
</dbReference>
<name>A0A1V1NTD4_9BACT</name>
<comment type="caution">
    <text evidence="1">The sequence shown here is derived from an EMBL/GenBank/DDBJ whole genome shotgun (WGS) entry which is preliminary data.</text>
</comment>